<dbReference type="Gene3D" id="3.30.70.1290">
    <property type="entry name" value="Transposase IS200-like"/>
    <property type="match status" value="1"/>
</dbReference>
<dbReference type="Proteomes" id="UP000595095">
    <property type="component" value="Chromosome"/>
</dbReference>
<dbReference type="EMBL" id="CP064795">
    <property type="protein sequence ID" value="QPG04608.1"/>
    <property type="molecule type" value="Genomic_DNA"/>
</dbReference>
<feature type="domain" description="Transposase IS200-like" evidence="1">
    <location>
        <begin position="12"/>
        <end position="190"/>
    </location>
</feature>
<gene>
    <name evidence="2" type="ORF">IT774_10215</name>
</gene>
<sequence length="316" mass="36300">MPRPRSSLISLTDTPYYHCVSRCVRRAFLCGHDRHSGQSYEHRRQWIEDRLYNLANVFAIHLCAYAVMSNHTHVVLKADKSLAESWSAKEVLKRWHRLYQGTLLTRMYCDPAQSATLSAAQRYTVEQSVEVYRKRLYDISWYMRALNEYIARQANKEDRCTGRFWEGRFKSQAILDEAALAACLAYVDLNPIRACMATTPETSAHTSIKKRIKCAKVGKQPDRLYPFAGNSSEHQPDGLPFRFEEYLQLVDSVGRVKPPNKRGVVAKDMAPLLERTGLNTVCWDAFICNIETRFASRVSLALCQKREKHSTRSGTP</sequence>
<dbReference type="SUPFAM" id="SSF143422">
    <property type="entry name" value="Transposase IS200-like"/>
    <property type="match status" value="1"/>
</dbReference>
<organism evidence="2 3">
    <name type="scientific">Salinimonas marina</name>
    <dbReference type="NCBI Taxonomy" id="2785918"/>
    <lineage>
        <taxon>Bacteria</taxon>
        <taxon>Pseudomonadati</taxon>
        <taxon>Pseudomonadota</taxon>
        <taxon>Gammaproteobacteria</taxon>
        <taxon>Alteromonadales</taxon>
        <taxon>Alteromonadaceae</taxon>
        <taxon>Alteromonas/Salinimonas group</taxon>
        <taxon>Salinimonas</taxon>
    </lineage>
</organism>
<name>A0A7S9DVN4_9ALTE</name>
<dbReference type="InterPro" id="IPR002686">
    <property type="entry name" value="Transposase_17"/>
</dbReference>
<dbReference type="InterPro" id="IPR036515">
    <property type="entry name" value="Transposase_17_sf"/>
</dbReference>
<dbReference type="GO" id="GO:0006313">
    <property type="term" value="P:DNA transposition"/>
    <property type="evidence" value="ECO:0007669"/>
    <property type="project" value="InterPro"/>
</dbReference>
<evidence type="ECO:0000313" key="2">
    <source>
        <dbReference type="EMBL" id="QPG04608.1"/>
    </source>
</evidence>
<evidence type="ECO:0000313" key="3">
    <source>
        <dbReference type="Proteomes" id="UP000595095"/>
    </source>
</evidence>
<dbReference type="KEGG" id="smaa:IT774_10215"/>
<reference evidence="2 3" key="1">
    <citation type="submission" date="2020-11" db="EMBL/GenBank/DDBJ databases">
        <title>Complete genome sequence for Salinimonas sp. strain G2-b.</title>
        <authorList>
            <person name="Park S.-J."/>
        </authorList>
    </citation>
    <scope>NUCLEOTIDE SEQUENCE [LARGE SCALE GENOMIC DNA]</scope>
    <source>
        <strain evidence="2 3">G2-b</strain>
    </source>
</reference>
<evidence type="ECO:0000259" key="1">
    <source>
        <dbReference type="SMART" id="SM01321"/>
    </source>
</evidence>
<dbReference type="AlphaFoldDB" id="A0A7S9DVN4"/>
<dbReference type="PANTHER" id="PTHR34322:SF2">
    <property type="entry name" value="TRANSPOSASE IS200-LIKE DOMAIN-CONTAINING PROTEIN"/>
    <property type="match status" value="1"/>
</dbReference>
<dbReference type="PANTHER" id="PTHR34322">
    <property type="entry name" value="TRANSPOSASE, Y1_TNP DOMAIN-CONTAINING"/>
    <property type="match status" value="1"/>
</dbReference>
<protein>
    <submittedName>
        <fullName evidence="2">Transposase</fullName>
    </submittedName>
</protein>
<accession>A0A7S9DVN4</accession>
<dbReference type="GO" id="GO:0004803">
    <property type="term" value="F:transposase activity"/>
    <property type="evidence" value="ECO:0007669"/>
    <property type="project" value="InterPro"/>
</dbReference>
<keyword evidence="3" id="KW-1185">Reference proteome</keyword>
<dbReference type="GO" id="GO:0003677">
    <property type="term" value="F:DNA binding"/>
    <property type="evidence" value="ECO:0007669"/>
    <property type="project" value="InterPro"/>
</dbReference>
<dbReference type="SMART" id="SM01321">
    <property type="entry name" value="Y1_Tnp"/>
    <property type="match status" value="1"/>
</dbReference>
<proteinExistence type="predicted"/>
<dbReference type="RefSeq" id="WP_195809701.1">
    <property type="nucleotide sequence ID" value="NZ_CP064795.1"/>
</dbReference>